<reference evidence="1 2" key="1">
    <citation type="journal article" date="2018" name="Genome Biol. Evol.">
        <title>Multiple Roots of Fruiting Body Formation in Amoebozoa.</title>
        <authorList>
            <person name="Hillmann F."/>
            <person name="Forbes G."/>
            <person name="Novohradska S."/>
            <person name="Ferling I."/>
            <person name="Riege K."/>
            <person name="Groth M."/>
            <person name="Westermann M."/>
            <person name="Marz M."/>
            <person name="Spaller T."/>
            <person name="Winckler T."/>
            <person name="Schaap P."/>
            <person name="Glockner G."/>
        </authorList>
    </citation>
    <scope>NUCLEOTIDE SEQUENCE [LARGE SCALE GENOMIC DNA]</scope>
    <source>
        <strain evidence="1 2">Jena</strain>
    </source>
</reference>
<comment type="caution">
    <text evidence="1">The sequence shown here is derived from an EMBL/GenBank/DDBJ whole genome shotgun (WGS) entry which is preliminary data.</text>
</comment>
<dbReference type="EMBL" id="MDYQ01000137">
    <property type="protein sequence ID" value="PRP80813.1"/>
    <property type="molecule type" value="Genomic_DNA"/>
</dbReference>
<sequence length="46" mass="4927">MTQAASSQHTLTNEDLSVTFCIQVRHGVDQGKSAVSSRCVRLHGGI</sequence>
<dbReference type="AlphaFoldDB" id="A0A2P6NA35"/>
<proteinExistence type="predicted"/>
<accession>A0A2P6NA35</accession>
<protein>
    <submittedName>
        <fullName evidence="1">Uncharacterized protein</fullName>
    </submittedName>
</protein>
<gene>
    <name evidence="1" type="ORF">PROFUN_11228</name>
</gene>
<dbReference type="Proteomes" id="UP000241769">
    <property type="component" value="Unassembled WGS sequence"/>
</dbReference>
<dbReference type="InParanoid" id="A0A2P6NA35"/>
<evidence type="ECO:0000313" key="2">
    <source>
        <dbReference type="Proteomes" id="UP000241769"/>
    </source>
</evidence>
<organism evidence="1 2">
    <name type="scientific">Planoprotostelium fungivorum</name>
    <dbReference type="NCBI Taxonomy" id="1890364"/>
    <lineage>
        <taxon>Eukaryota</taxon>
        <taxon>Amoebozoa</taxon>
        <taxon>Evosea</taxon>
        <taxon>Variosea</taxon>
        <taxon>Cavosteliida</taxon>
        <taxon>Cavosteliaceae</taxon>
        <taxon>Planoprotostelium</taxon>
    </lineage>
</organism>
<name>A0A2P6NA35_9EUKA</name>
<keyword evidence="2" id="KW-1185">Reference proteome</keyword>
<evidence type="ECO:0000313" key="1">
    <source>
        <dbReference type="EMBL" id="PRP80813.1"/>
    </source>
</evidence>